<dbReference type="PANTHER" id="PTHR12729">
    <property type="entry name" value="TRNA(HIS) GUANYLYLTRANSFERASE-RELATED"/>
    <property type="match status" value="1"/>
</dbReference>
<dbReference type="InterPro" id="IPR024956">
    <property type="entry name" value="tRNAHis_GuaTrfase_cat"/>
</dbReference>
<dbReference type="InterPro" id="IPR025845">
    <property type="entry name" value="Thg1_C_dom"/>
</dbReference>
<evidence type="ECO:0000256" key="5">
    <source>
        <dbReference type="ARBA" id="ARBA00022679"/>
    </source>
</evidence>
<dbReference type="Gene3D" id="3.30.70.3000">
    <property type="match status" value="1"/>
</dbReference>
<gene>
    <name evidence="19" type="ORF">HDU87_004054</name>
</gene>
<evidence type="ECO:0000259" key="18">
    <source>
        <dbReference type="Pfam" id="PF14413"/>
    </source>
</evidence>
<evidence type="ECO:0000313" key="20">
    <source>
        <dbReference type="Proteomes" id="UP001212152"/>
    </source>
</evidence>
<reference evidence="19" key="1">
    <citation type="submission" date="2020-05" db="EMBL/GenBank/DDBJ databases">
        <title>Phylogenomic resolution of chytrid fungi.</title>
        <authorList>
            <person name="Stajich J.E."/>
            <person name="Amses K."/>
            <person name="Simmons R."/>
            <person name="Seto K."/>
            <person name="Myers J."/>
            <person name="Bonds A."/>
            <person name="Quandt C.A."/>
            <person name="Barry K."/>
            <person name="Liu P."/>
            <person name="Grigoriev I."/>
            <person name="Longcore J.E."/>
            <person name="James T.Y."/>
        </authorList>
    </citation>
    <scope>NUCLEOTIDE SEQUENCE</scope>
    <source>
        <strain evidence="19">JEL0379</strain>
    </source>
</reference>
<evidence type="ECO:0000256" key="6">
    <source>
        <dbReference type="ARBA" id="ARBA00022694"/>
    </source>
</evidence>
<feature type="binding site" evidence="16">
    <location>
        <position position="29"/>
    </location>
    <ligand>
        <name>Mg(2+)</name>
        <dbReference type="ChEBI" id="CHEBI:18420"/>
        <label>2</label>
        <note>catalytic</note>
    </ligand>
</feature>
<dbReference type="Pfam" id="PF04446">
    <property type="entry name" value="Thg1"/>
    <property type="match status" value="1"/>
</dbReference>
<dbReference type="FunFam" id="3.30.70.3000:FF:000001">
    <property type="entry name" value="tRNA(His) guanylyltransferase"/>
    <property type="match status" value="1"/>
</dbReference>
<sequence length="262" mass="30422">MACSKFEYVKLFEQHTTLLPNTFLVVRLDGHAFHRFTSTHSFHKPNDPRCLNLMSHAARHVLDSLPDITCAYGQSDEFSFALRRKSTLYKRREAKIATNICSLFTAAFCCAWKQFFEGVEMRYPPSFDARVVAYPTERNLRDYFAWRQADCHVNNLYNTVFWSLVQAPTSPLTEQQAQRLLRDTDAAAKNELLFSRFGINYSKLPEMYRKGTVLFRKPVMVSSVSSRDGVTLVERMKSCVVAEHRDVIGDEFWVENKYILED</sequence>
<comment type="function">
    <text evidence="1 14">Adds a GMP to the 5'-end of tRNA(His) after transcription and RNase P cleavage.</text>
</comment>
<dbReference type="InterPro" id="IPR007537">
    <property type="entry name" value="tRNAHis_GuaTrfase_Thg1"/>
</dbReference>
<comment type="caution">
    <text evidence="19">The sequence shown here is derived from an EMBL/GenBank/DDBJ whole genome shotgun (WGS) entry which is preliminary data.</text>
</comment>
<evidence type="ECO:0000256" key="11">
    <source>
        <dbReference type="ARBA" id="ARBA00023134"/>
    </source>
</evidence>
<dbReference type="GO" id="GO:0000287">
    <property type="term" value="F:magnesium ion binding"/>
    <property type="evidence" value="ECO:0007669"/>
    <property type="project" value="UniProtKB-UniRule"/>
</dbReference>
<feature type="binding site" evidence="15">
    <location>
        <begin position="29"/>
        <end position="34"/>
    </location>
    <ligand>
        <name>GTP</name>
        <dbReference type="ChEBI" id="CHEBI:37565"/>
    </ligand>
</feature>
<evidence type="ECO:0000256" key="2">
    <source>
        <dbReference type="ARBA" id="ARBA00010113"/>
    </source>
</evidence>
<evidence type="ECO:0000256" key="14">
    <source>
        <dbReference type="PIRNR" id="PIRNR028980"/>
    </source>
</evidence>
<dbReference type="AlphaFoldDB" id="A0AAD5TQX1"/>
<organism evidence="19 20">
    <name type="scientific">Geranomyces variabilis</name>
    <dbReference type="NCBI Taxonomy" id="109894"/>
    <lineage>
        <taxon>Eukaryota</taxon>
        <taxon>Fungi</taxon>
        <taxon>Fungi incertae sedis</taxon>
        <taxon>Chytridiomycota</taxon>
        <taxon>Chytridiomycota incertae sedis</taxon>
        <taxon>Chytridiomycetes</taxon>
        <taxon>Spizellomycetales</taxon>
        <taxon>Powellomycetaceae</taxon>
        <taxon>Geranomyces</taxon>
    </lineage>
</organism>
<dbReference type="Proteomes" id="UP001212152">
    <property type="component" value="Unassembled WGS sequence"/>
</dbReference>
<dbReference type="EMBL" id="JADGJQ010000003">
    <property type="protein sequence ID" value="KAJ3184651.1"/>
    <property type="molecule type" value="Genomic_DNA"/>
</dbReference>
<dbReference type="PANTHER" id="PTHR12729:SF6">
    <property type="entry name" value="TRNA(HIS) GUANYLYLTRANSFERASE-RELATED"/>
    <property type="match status" value="1"/>
</dbReference>
<feature type="binding site" evidence="16">
    <location>
        <position position="30"/>
    </location>
    <ligand>
        <name>Mg(2+)</name>
        <dbReference type="ChEBI" id="CHEBI:18420"/>
        <label>1</label>
        <note>catalytic</note>
    </ligand>
</feature>
<evidence type="ECO:0000256" key="9">
    <source>
        <dbReference type="ARBA" id="ARBA00022741"/>
    </source>
</evidence>
<keyword evidence="8 14" id="KW-0479">Metal-binding</keyword>
<evidence type="ECO:0000256" key="8">
    <source>
        <dbReference type="ARBA" id="ARBA00022723"/>
    </source>
</evidence>
<evidence type="ECO:0000256" key="12">
    <source>
        <dbReference type="ARBA" id="ARBA00032480"/>
    </source>
</evidence>
<accession>A0AAD5TQX1</accession>
<name>A0AAD5TQX1_9FUNG</name>
<feature type="domain" description="Thg1 C-terminal" evidence="18">
    <location>
        <begin position="138"/>
        <end position="248"/>
    </location>
</feature>
<dbReference type="Pfam" id="PF14413">
    <property type="entry name" value="Thg1C"/>
    <property type="match status" value="1"/>
</dbReference>
<feature type="binding site" evidence="16">
    <location>
        <position position="76"/>
    </location>
    <ligand>
        <name>Mg(2+)</name>
        <dbReference type="ChEBI" id="CHEBI:18420"/>
        <label>2</label>
        <note>catalytic</note>
    </ligand>
</feature>
<keyword evidence="6 14" id="KW-0819">tRNA processing</keyword>
<evidence type="ECO:0000256" key="4">
    <source>
        <dbReference type="ARBA" id="ARBA00015443"/>
    </source>
</evidence>
<dbReference type="PIRSF" id="PIRSF028980">
    <property type="entry name" value="tRNAHis_guanylyltransferase"/>
    <property type="match status" value="1"/>
</dbReference>
<protein>
    <recommendedName>
        <fullName evidence="4 14">tRNA(His) guanylyltransferase</fullName>
        <ecNumber evidence="3 14">2.7.7.79</ecNumber>
    </recommendedName>
    <alternativeName>
        <fullName evidence="12 14">tRNA-histidine guanylyltransferase</fullName>
    </alternativeName>
</protein>
<feature type="binding site" evidence="16">
    <location>
        <position position="76"/>
    </location>
    <ligand>
        <name>Mg(2+)</name>
        <dbReference type="ChEBI" id="CHEBI:18420"/>
        <label>1</label>
        <note>catalytic</note>
    </ligand>
</feature>
<evidence type="ECO:0000256" key="3">
    <source>
        <dbReference type="ARBA" id="ARBA00012511"/>
    </source>
</evidence>
<evidence type="ECO:0000259" key="17">
    <source>
        <dbReference type="Pfam" id="PF04446"/>
    </source>
</evidence>
<dbReference type="GO" id="GO:0005525">
    <property type="term" value="F:GTP binding"/>
    <property type="evidence" value="ECO:0007669"/>
    <property type="project" value="UniProtKB-UniRule"/>
</dbReference>
<keyword evidence="9 14" id="KW-0547">Nucleotide-binding</keyword>
<evidence type="ECO:0000256" key="7">
    <source>
        <dbReference type="ARBA" id="ARBA00022695"/>
    </source>
</evidence>
<evidence type="ECO:0000256" key="10">
    <source>
        <dbReference type="ARBA" id="ARBA00022842"/>
    </source>
</evidence>
<dbReference type="EC" id="2.7.7.79" evidence="3 14"/>
<keyword evidence="11 14" id="KW-0342">GTP-binding</keyword>
<evidence type="ECO:0000256" key="16">
    <source>
        <dbReference type="PIRSR" id="PIRSR028980-2"/>
    </source>
</evidence>
<evidence type="ECO:0000256" key="13">
    <source>
        <dbReference type="ARBA" id="ARBA00047281"/>
    </source>
</evidence>
<keyword evidence="10 14" id="KW-0460">Magnesium</keyword>
<dbReference type="InterPro" id="IPR038469">
    <property type="entry name" value="tRNAHis_GuaTrfase_Thg1_sf"/>
</dbReference>
<comment type="cofactor">
    <cofactor evidence="16">
        <name>Mg(2+)</name>
        <dbReference type="ChEBI" id="CHEBI:18420"/>
    </cofactor>
    <text evidence="16">Binds 2 magnesium ions per subunit.</text>
</comment>
<feature type="domain" description="tRNAHis guanylyltransferase catalytic" evidence="17">
    <location>
        <begin position="6"/>
        <end position="135"/>
    </location>
</feature>
<proteinExistence type="inferred from homology"/>
<dbReference type="GO" id="GO:0008193">
    <property type="term" value="F:tRNA guanylyltransferase activity"/>
    <property type="evidence" value="ECO:0007669"/>
    <property type="project" value="UniProtKB-UniRule"/>
</dbReference>
<comment type="similarity">
    <text evidence="2 14">Belongs to the tRNA(His) guanylyltransferase family.</text>
</comment>
<evidence type="ECO:0000256" key="1">
    <source>
        <dbReference type="ARBA" id="ARBA00002939"/>
    </source>
</evidence>
<feature type="binding site" evidence="15">
    <location>
        <begin position="75"/>
        <end position="76"/>
    </location>
    <ligand>
        <name>GTP</name>
        <dbReference type="ChEBI" id="CHEBI:37565"/>
    </ligand>
</feature>
<evidence type="ECO:0000256" key="15">
    <source>
        <dbReference type="PIRSR" id="PIRSR028980-1"/>
    </source>
</evidence>
<dbReference type="GO" id="GO:0006400">
    <property type="term" value="P:tRNA modification"/>
    <property type="evidence" value="ECO:0007669"/>
    <property type="project" value="UniProtKB-UniRule"/>
</dbReference>
<evidence type="ECO:0000313" key="19">
    <source>
        <dbReference type="EMBL" id="KAJ3184651.1"/>
    </source>
</evidence>
<keyword evidence="5 14" id="KW-0808">Transferase</keyword>
<feature type="binding site" evidence="16">
    <location>
        <position position="29"/>
    </location>
    <ligand>
        <name>Mg(2+)</name>
        <dbReference type="ChEBI" id="CHEBI:18420"/>
        <label>1</label>
        <note>catalytic</note>
    </ligand>
</feature>
<keyword evidence="7 14" id="KW-0548">Nucleotidyltransferase</keyword>
<comment type="catalytic activity">
    <reaction evidence="13 14">
        <text>a 5'-end ribonucleotide-tRNA(His) + GTP + ATP + H2O = a 5'-end phospho-guanosine-ribonucleotide-tRNA(His) + AMP + 2 diphosphate + H(+)</text>
        <dbReference type="Rhea" id="RHEA:54564"/>
        <dbReference type="Rhea" id="RHEA-COMP:14193"/>
        <dbReference type="Rhea" id="RHEA-COMP:14917"/>
        <dbReference type="ChEBI" id="CHEBI:15377"/>
        <dbReference type="ChEBI" id="CHEBI:15378"/>
        <dbReference type="ChEBI" id="CHEBI:30616"/>
        <dbReference type="ChEBI" id="CHEBI:33019"/>
        <dbReference type="ChEBI" id="CHEBI:37565"/>
        <dbReference type="ChEBI" id="CHEBI:138282"/>
        <dbReference type="ChEBI" id="CHEBI:141847"/>
        <dbReference type="ChEBI" id="CHEBI:456215"/>
        <dbReference type="EC" id="2.7.7.79"/>
    </reaction>
</comment>
<keyword evidence="20" id="KW-1185">Reference proteome</keyword>